<proteinExistence type="inferred from homology"/>
<dbReference type="SUPFAM" id="SSF51366">
    <property type="entry name" value="Ribulose-phoshate binding barrel"/>
    <property type="match status" value="1"/>
</dbReference>
<sequence length="280" mass="30925">MNSLCPKFVNIFKNSTRPLVFGMIHIPALPGTPANISTPKEIKNFVSQEVEIYKKYNVDGIILENMNDIPYLHPSKIGPEIVAMMTTCAMETLSVLSNERENFLLGIQILAGGNKEALSIAHSTGFDFIRAESFVYSHVADEGIMNSCAGELLRFRKHINASDIAIITDIKKKHCSHAITSDLTVGDIAEGAEFFRADGVILTGTSTGKETNVLDIDLVKKSCKLPLFIGSGITIENMKNYRKADGFIVGSHFKINGDWRNKLCENKISDFVKIAKQLIK</sequence>
<dbReference type="PIRSF" id="PIRSF005956">
    <property type="entry name" value="BtpA"/>
    <property type="match status" value="1"/>
</dbReference>
<dbReference type="PANTHER" id="PTHR21381:SF3">
    <property type="entry name" value="SGC REGION PROTEIN SGCQ-RELATED"/>
    <property type="match status" value="1"/>
</dbReference>
<comment type="similarity">
    <text evidence="1">Belongs to the BtpA family.</text>
</comment>
<accession>A0A0K0DXZ2</accession>
<dbReference type="Pfam" id="PF03437">
    <property type="entry name" value="BtpA"/>
    <property type="match status" value="1"/>
</dbReference>
<organism evidence="3">
    <name type="scientific">Strongyloides stercoralis</name>
    <name type="common">Threadworm</name>
    <dbReference type="NCBI Taxonomy" id="6248"/>
    <lineage>
        <taxon>Eukaryota</taxon>
        <taxon>Metazoa</taxon>
        <taxon>Ecdysozoa</taxon>
        <taxon>Nematoda</taxon>
        <taxon>Chromadorea</taxon>
        <taxon>Rhabditida</taxon>
        <taxon>Tylenchina</taxon>
        <taxon>Panagrolaimomorpha</taxon>
        <taxon>Strongyloidoidea</taxon>
        <taxon>Strongyloididae</taxon>
        <taxon>Strongyloides</taxon>
    </lineage>
</organism>
<dbReference type="Proteomes" id="UP000035681">
    <property type="component" value="Unplaced"/>
</dbReference>
<reference evidence="3" key="1">
    <citation type="submission" date="2015-08" db="UniProtKB">
        <authorList>
            <consortium name="WormBaseParasite"/>
        </authorList>
    </citation>
    <scope>IDENTIFICATION</scope>
</reference>
<dbReference type="InterPro" id="IPR011060">
    <property type="entry name" value="RibuloseP-bd_barrel"/>
</dbReference>
<dbReference type="PANTHER" id="PTHR21381">
    <property type="entry name" value="ZGC:162297"/>
    <property type="match status" value="1"/>
</dbReference>
<dbReference type="WBParaSite" id="SSTP_0000210600.1">
    <property type="protein sequence ID" value="SSTP_0000210600.1"/>
    <property type="gene ID" value="SSTP_0000210600"/>
</dbReference>
<dbReference type="InterPro" id="IPR005137">
    <property type="entry name" value="BtpA"/>
</dbReference>
<keyword evidence="2" id="KW-1185">Reference proteome</keyword>
<name>A0A0K0DXZ2_STRER</name>
<dbReference type="NCBIfam" id="TIGR00259">
    <property type="entry name" value="thylakoid_BtpA"/>
    <property type="match status" value="1"/>
</dbReference>
<protein>
    <submittedName>
        <fullName evidence="3 4">BtpA family membrane complex biogenesis protein</fullName>
    </submittedName>
</protein>
<dbReference type="AlphaFoldDB" id="A0A0K0DXZ2"/>
<evidence type="ECO:0000256" key="1">
    <source>
        <dbReference type="ARBA" id="ARBA00006007"/>
    </source>
</evidence>
<evidence type="ECO:0000313" key="2">
    <source>
        <dbReference type="Proteomes" id="UP000035681"/>
    </source>
</evidence>
<dbReference type="STRING" id="6248.A0A0K0DXZ2"/>
<evidence type="ECO:0000313" key="3">
    <source>
        <dbReference type="WBParaSite" id="SSTP_0000210600.1"/>
    </source>
</evidence>
<evidence type="ECO:0000313" key="4">
    <source>
        <dbReference type="WBParaSite" id="TCONS_00006435.p1"/>
    </source>
</evidence>
<dbReference type="WBParaSite" id="TCONS_00006435.p1">
    <property type="protein sequence ID" value="TCONS_00006435.p1"/>
    <property type="gene ID" value="XLOC_004586"/>
</dbReference>